<dbReference type="Proteomes" id="UP000008062">
    <property type="component" value="Chromosome 2"/>
</dbReference>
<dbReference type="GO" id="GO:0006754">
    <property type="term" value="P:ATP biosynthetic process"/>
    <property type="evidence" value="ECO:0007669"/>
    <property type="project" value="TreeGrafter"/>
</dbReference>
<evidence type="ECO:0000259" key="2">
    <source>
        <dbReference type="PROSITE" id="PS51462"/>
    </source>
</evidence>
<dbReference type="EMBL" id="CM001197">
    <property type="protein sequence ID" value="EGP89732.1"/>
    <property type="molecule type" value="Genomic_DNA"/>
</dbReference>
<dbReference type="GeneID" id="13403699"/>
<evidence type="ECO:0000313" key="4">
    <source>
        <dbReference type="Proteomes" id="UP000008062"/>
    </source>
</evidence>
<feature type="domain" description="Nudix hydrolase" evidence="2">
    <location>
        <begin position="17"/>
        <end position="175"/>
    </location>
</feature>
<dbReference type="HOGENOM" id="CLU_037162_2_2_1"/>
<dbReference type="PROSITE" id="PS00893">
    <property type="entry name" value="NUDIX_BOX"/>
    <property type="match status" value="1"/>
</dbReference>
<dbReference type="AlphaFoldDB" id="F9X3D7"/>
<dbReference type="KEGG" id="ztr:MYCGRDRAFT_35688"/>
<dbReference type="eggNOG" id="ENOG502S6AN">
    <property type="taxonomic scope" value="Eukaryota"/>
</dbReference>
<gene>
    <name evidence="3" type="ORF">MYCGRDRAFT_35688</name>
</gene>
<dbReference type="InParanoid" id="F9X3D7"/>
<dbReference type="InterPro" id="IPR051325">
    <property type="entry name" value="Nudix_hydrolase_domain"/>
</dbReference>
<evidence type="ECO:0000256" key="1">
    <source>
        <dbReference type="ARBA" id="ARBA00022801"/>
    </source>
</evidence>
<dbReference type="Gene3D" id="3.90.79.10">
    <property type="entry name" value="Nucleoside Triphosphate Pyrophosphohydrolase"/>
    <property type="match status" value="1"/>
</dbReference>
<dbReference type="GO" id="GO:0004081">
    <property type="term" value="F:bis(5'-nucleosyl)-tetraphosphatase (asymmetrical) activity"/>
    <property type="evidence" value="ECO:0007669"/>
    <property type="project" value="TreeGrafter"/>
</dbReference>
<dbReference type="PANTHER" id="PTHR21340:SF0">
    <property type="entry name" value="BIS(5'-NUCLEOSYL)-TETRAPHOSPHATASE [ASYMMETRICAL]"/>
    <property type="match status" value="1"/>
</dbReference>
<dbReference type="PANTHER" id="PTHR21340">
    <property type="entry name" value="DIADENOSINE 5,5-P1,P4-TETRAPHOSPHATE PYROPHOSPHOHYDROLASE MUTT"/>
    <property type="match status" value="1"/>
</dbReference>
<reference evidence="3 4" key="1">
    <citation type="journal article" date="2011" name="PLoS Genet.">
        <title>Finished genome of the fungal wheat pathogen Mycosphaerella graminicola reveals dispensome structure, chromosome plasticity, and stealth pathogenesis.</title>
        <authorList>
            <person name="Goodwin S.B."/>
            <person name="Ben M'barek S."/>
            <person name="Dhillon B."/>
            <person name="Wittenberg A.H.J."/>
            <person name="Crane C.F."/>
            <person name="Hane J.K."/>
            <person name="Foster A.J."/>
            <person name="Van der Lee T.A.J."/>
            <person name="Grimwood J."/>
            <person name="Aerts A."/>
            <person name="Antoniw J."/>
            <person name="Bailey A."/>
            <person name="Bluhm B."/>
            <person name="Bowler J."/>
            <person name="Bristow J."/>
            <person name="van der Burgt A."/>
            <person name="Canto-Canche B."/>
            <person name="Churchill A.C.L."/>
            <person name="Conde-Ferraez L."/>
            <person name="Cools H.J."/>
            <person name="Coutinho P.M."/>
            <person name="Csukai M."/>
            <person name="Dehal P."/>
            <person name="De Wit P."/>
            <person name="Donzelli B."/>
            <person name="van de Geest H.C."/>
            <person name="van Ham R.C.H.J."/>
            <person name="Hammond-Kosack K.E."/>
            <person name="Henrissat B."/>
            <person name="Kilian A."/>
            <person name="Kobayashi A.K."/>
            <person name="Koopmann E."/>
            <person name="Kourmpetis Y."/>
            <person name="Kuzniar A."/>
            <person name="Lindquist E."/>
            <person name="Lombard V."/>
            <person name="Maliepaard C."/>
            <person name="Martins N."/>
            <person name="Mehrabi R."/>
            <person name="Nap J.P.H."/>
            <person name="Ponomarenko A."/>
            <person name="Rudd J.J."/>
            <person name="Salamov A."/>
            <person name="Schmutz J."/>
            <person name="Schouten H.J."/>
            <person name="Shapiro H."/>
            <person name="Stergiopoulos I."/>
            <person name="Torriani S.F.F."/>
            <person name="Tu H."/>
            <person name="de Vries R.P."/>
            <person name="Waalwijk C."/>
            <person name="Ware S.B."/>
            <person name="Wiebenga A."/>
            <person name="Zwiers L.-H."/>
            <person name="Oliver R.P."/>
            <person name="Grigoriev I.V."/>
            <person name="Kema G.H.J."/>
        </authorList>
    </citation>
    <scope>NUCLEOTIDE SEQUENCE [LARGE SCALE GENOMIC DNA]</scope>
    <source>
        <strain evidence="4">CBS 115943 / IPO323</strain>
    </source>
</reference>
<dbReference type="PROSITE" id="PS51462">
    <property type="entry name" value="NUDIX"/>
    <property type="match status" value="1"/>
</dbReference>
<dbReference type="RefSeq" id="XP_003854756.1">
    <property type="nucleotide sequence ID" value="XM_003854708.1"/>
</dbReference>
<dbReference type="Pfam" id="PF00293">
    <property type="entry name" value="NUDIX"/>
    <property type="match status" value="1"/>
</dbReference>
<evidence type="ECO:0000313" key="3">
    <source>
        <dbReference type="EMBL" id="EGP89732.1"/>
    </source>
</evidence>
<keyword evidence="1" id="KW-0378">Hydrolase</keyword>
<proteinExistence type="predicted"/>
<keyword evidence="4" id="KW-1185">Reference proteome</keyword>
<dbReference type="OrthoDB" id="10259236at2759"/>
<organism evidence="3 4">
    <name type="scientific">Zymoseptoria tritici (strain CBS 115943 / IPO323)</name>
    <name type="common">Speckled leaf blotch fungus</name>
    <name type="synonym">Septoria tritici</name>
    <dbReference type="NCBI Taxonomy" id="336722"/>
    <lineage>
        <taxon>Eukaryota</taxon>
        <taxon>Fungi</taxon>
        <taxon>Dikarya</taxon>
        <taxon>Ascomycota</taxon>
        <taxon>Pezizomycotina</taxon>
        <taxon>Dothideomycetes</taxon>
        <taxon>Dothideomycetidae</taxon>
        <taxon>Mycosphaerellales</taxon>
        <taxon>Mycosphaerellaceae</taxon>
        <taxon>Zymoseptoria</taxon>
    </lineage>
</organism>
<dbReference type="InterPro" id="IPR020084">
    <property type="entry name" value="NUDIX_hydrolase_CS"/>
</dbReference>
<protein>
    <recommendedName>
        <fullName evidence="2">Nudix hydrolase domain-containing protein</fullName>
    </recommendedName>
</protein>
<dbReference type="InterPro" id="IPR000086">
    <property type="entry name" value="NUDIX_hydrolase_dom"/>
</dbReference>
<dbReference type="STRING" id="336722.F9X3D7"/>
<dbReference type="OMA" id="KIIWWYI"/>
<name>F9X3D7_ZYMTI</name>
<dbReference type="SUPFAM" id="SSF55811">
    <property type="entry name" value="Nudix"/>
    <property type="match status" value="1"/>
</dbReference>
<dbReference type="GO" id="GO:0006167">
    <property type="term" value="P:AMP biosynthetic process"/>
    <property type="evidence" value="ECO:0007669"/>
    <property type="project" value="TreeGrafter"/>
</dbReference>
<accession>F9X3D7</accession>
<dbReference type="InterPro" id="IPR015797">
    <property type="entry name" value="NUDIX_hydrolase-like_dom_sf"/>
</dbReference>
<sequence>MSVLAPNGRTMNYPSTHFVESAGTVLFDLSTRQICLLHHISSNEYLLPKGRRNLGESRPDAAIRETREETGWTCRLSRVKMWTRCTLAVSEEESRVENVPRRVDGVVEPFMLTQRMLPAEKGKGVKIIWWFVGVVEEAVERGKGEEQFEAELLSFEAAVDRLTFPDGQGSRSSSHRHL</sequence>